<dbReference type="EMBL" id="NCKW01010410">
    <property type="protein sequence ID" value="POM65238.1"/>
    <property type="molecule type" value="Genomic_DNA"/>
</dbReference>
<name>A0A2P4XI62_9STRA</name>
<dbReference type="Proteomes" id="UP000237271">
    <property type="component" value="Unassembled WGS sequence"/>
</dbReference>
<organism evidence="1 2">
    <name type="scientific">Phytophthora palmivora</name>
    <dbReference type="NCBI Taxonomy" id="4796"/>
    <lineage>
        <taxon>Eukaryota</taxon>
        <taxon>Sar</taxon>
        <taxon>Stramenopiles</taxon>
        <taxon>Oomycota</taxon>
        <taxon>Peronosporomycetes</taxon>
        <taxon>Peronosporales</taxon>
        <taxon>Peronosporaceae</taxon>
        <taxon>Phytophthora</taxon>
    </lineage>
</organism>
<gene>
    <name evidence="1" type="ORF">PHPALM_19076</name>
</gene>
<proteinExistence type="predicted"/>
<protein>
    <submittedName>
        <fullName evidence="1">Neurobeachin-like protein</fullName>
    </submittedName>
</protein>
<accession>A0A2P4XI62</accession>
<reference evidence="1 2" key="1">
    <citation type="journal article" date="2017" name="Genome Biol. Evol.">
        <title>Phytophthora megakarya and P. palmivora, closely related causal agents of cacao black pod rot, underwent increases in genome sizes and gene numbers by different mechanisms.</title>
        <authorList>
            <person name="Ali S.S."/>
            <person name="Shao J."/>
            <person name="Lary D.J."/>
            <person name="Kronmiller B."/>
            <person name="Shen D."/>
            <person name="Strem M.D."/>
            <person name="Amoako-Attah I."/>
            <person name="Akrofi A.Y."/>
            <person name="Begoude B.A."/>
            <person name="Ten Hoopen G.M."/>
            <person name="Coulibaly K."/>
            <person name="Kebe B.I."/>
            <person name="Melnick R.L."/>
            <person name="Guiltinan M.J."/>
            <person name="Tyler B.M."/>
            <person name="Meinhardt L.W."/>
            <person name="Bailey B.A."/>
        </authorList>
    </citation>
    <scope>NUCLEOTIDE SEQUENCE [LARGE SCALE GENOMIC DNA]</scope>
    <source>
        <strain evidence="2">sbr112.9</strain>
    </source>
</reference>
<comment type="caution">
    <text evidence="1">The sequence shown here is derived from an EMBL/GenBank/DDBJ whole genome shotgun (WGS) entry which is preliminary data.</text>
</comment>
<dbReference type="AlphaFoldDB" id="A0A2P4XI62"/>
<feature type="non-terminal residue" evidence="1">
    <location>
        <position position="111"/>
    </location>
</feature>
<evidence type="ECO:0000313" key="1">
    <source>
        <dbReference type="EMBL" id="POM65238.1"/>
    </source>
</evidence>
<dbReference type="OrthoDB" id="26681at2759"/>
<evidence type="ECO:0000313" key="2">
    <source>
        <dbReference type="Proteomes" id="UP000237271"/>
    </source>
</evidence>
<sequence length="111" mass="12047">MTHFLYDEGQVAFVFEPAEDGGELVRVRLSAKGYVIAITNITRIVKADAGDATQADDVVVSSVCQIFNLSGVLIQSHHLPSEEISDVQVSAEGDLIFLTLCPGIIRICRIE</sequence>
<keyword evidence="2" id="KW-1185">Reference proteome</keyword>